<protein>
    <submittedName>
        <fullName evidence="1">Uncharacterized protein</fullName>
    </submittedName>
</protein>
<evidence type="ECO:0000313" key="3">
    <source>
        <dbReference type="Proteomes" id="UP000663828"/>
    </source>
</evidence>
<organism evidence="1 4">
    <name type="scientific">Adineta ricciae</name>
    <name type="common">Rotifer</name>
    <dbReference type="NCBI Taxonomy" id="249248"/>
    <lineage>
        <taxon>Eukaryota</taxon>
        <taxon>Metazoa</taxon>
        <taxon>Spiralia</taxon>
        <taxon>Gnathifera</taxon>
        <taxon>Rotifera</taxon>
        <taxon>Eurotatoria</taxon>
        <taxon>Bdelloidea</taxon>
        <taxon>Adinetida</taxon>
        <taxon>Adinetidae</taxon>
        <taxon>Adineta</taxon>
    </lineage>
</organism>
<dbReference type="Proteomes" id="UP000663852">
    <property type="component" value="Unassembled WGS sequence"/>
</dbReference>
<comment type="caution">
    <text evidence="1">The sequence shown here is derived from an EMBL/GenBank/DDBJ whole genome shotgun (WGS) entry which is preliminary data.</text>
</comment>
<dbReference type="EMBL" id="CAJNOJ010000429">
    <property type="protein sequence ID" value="CAF1445240.1"/>
    <property type="molecule type" value="Genomic_DNA"/>
</dbReference>
<proteinExistence type="predicted"/>
<sequence>MLFSITGSSEKTSTNTYVKIRYFPASTPSEASRSDRTRRLGTLTAGSVPFITTSDEIRNNKPQLLLATTPKNRPLYRTKPFKPSPDKTIHTIHLVSHTATIFTNDPAEHCTTILRSTSNTIYTYESYLAWKYFGVLPTLFICTSHI</sequence>
<dbReference type="Proteomes" id="UP000663828">
    <property type="component" value="Unassembled WGS sequence"/>
</dbReference>
<evidence type="ECO:0000313" key="1">
    <source>
        <dbReference type="EMBL" id="CAF1445240.1"/>
    </source>
</evidence>
<keyword evidence="3" id="KW-1185">Reference proteome</keyword>
<evidence type="ECO:0000313" key="2">
    <source>
        <dbReference type="EMBL" id="CAF1600853.1"/>
    </source>
</evidence>
<gene>
    <name evidence="1" type="ORF">EDS130_LOCUS39156</name>
    <name evidence="2" type="ORF">XAT740_LOCUS47701</name>
</gene>
<accession>A0A815P7D8</accession>
<dbReference type="EMBL" id="CAJNOR010006672">
    <property type="protein sequence ID" value="CAF1600853.1"/>
    <property type="molecule type" value="Genomic_DNA"/>
</dbReference>
<reference evidence="1" key="1">
    <citation type="submission" date="2021-02" db="EMBL/GenBank/DDBJ databases">
        <authorList>
            <person name="Nowell W R."/>
        </authorList>
    </citation>
    <scope>NUCLEOTIDE SEQUENCE</scope>
</reference>
<dbReference type="AlphaFoldDB" id="A0A815P7D8"/>
<evidence type="ECO:0000313" key="4">
    <source>
        <dbReference type="Proteomes" id="UP000663852"/>
    </source>
</evidence>
<name>A0A815P7D8_ADIRI</name>